<evidence type="ECO:0000256" key="11">
    <source>
        <dbReference type="ARBA" id="ARBA00032096"/>
    </source>
</evidence>
<dbReference type="Gene3D" id="3.10.20.90">
    <property type="entry name" value="Phosphatidylinositol 3-kinase Catalytic Subunit, Chain A, domain 1"/>
    <property type="match status" value="1"/>
</dbReference>
<dbReference type="GO" id="GO:0070628">
    <property type="term" value="F:proteasome binding"/>
    <property type="evidence" value="ECO:0007669"/>
    <property type="project" value="TreeGrafter"/>
</dbReference>
<feature type="domain" description="USP" evidence="15">
    <location>
        <begin position="105"/>
        <end position="464"/>
    </location>
</feature>
<sequence length="488" mass="55139">MDPLRVQVKWGKEKFNDVLVHLDQSPALFKAQLFSLTGVQPERQKIVWRGKSLGNDSWDGFPIKQGSQLLLLGTTGDIPDAPIKQPVFIEDMTPAQMIKAKNLLTGIKNLGNTCYFGATMQCLNMIPELVEGFKSFIASPKLELGGHRLLMLVLGEQFGAMQSGEYEFTSPGIMMNFVHQSFPQLATKDEHGHLQQQDANEFWVLLLRVADELLPLCANSEGSKSIVSTYLTGKFSITMHSAESGETVNDTEEFLQLSCFLTGEVRHLTNGLKAKMTEEVTKRSVQLERDVVFERKYAIDRLPKYLTVQMVRFFYKERDKVNAKILKDVKFPIELDVYELCSEELKSKLQPMRRTMDEIEERMKAVQANGNPEMPKSEGQILPTSFEDDPGSSNSGRYSLRAVLTHKGRSSDSGHYVAWVRGKREGQWVKCDDDVISLVTEEEILRLSGGGDWHCAYVLLYGPKARRSTCFNVSADQEFLGLIFLEEQ</sequence>
<dbReference type="InterPro" id="IPR029071">
    <property type="entry name" value="Ubiquitin-like_domsf"/>
</dbReference>
<dbReference type="SUPFAM" id="SSF54001">
    <property type="entry name" value="Cysteine proteinases"/>
    <property type="match status" value="1"/>
</dbReference>
<dbReference type="Pfam" id="PF00443">
    <property type="entry name" value="UCH"/>
    <property type="match status" value="1"/>
</dbReference>
<feature type="domain" description="Ubiquitin-like" evidence="14">
    <location>
        <begin position="4"/>
        <end position="72"/>
    </location>
</feature>
<keyword evidence="12" id="KW-0175">Coiled coil</keyword>
<name>A0A5S6R5K1_TRIMR</name>
<dbReference type="SUPFAM" id="SSF54236">
    <property type="entry name" value="Ubiquitin-like"/>
    <property type="match status" value="1"/>
</dbReference>
<keyword evidence="5" id="KW-0645">Protease</keyword>
<evidence type="ECO:0000256" key="7">
    <source>
        <dbReference type="ARBA" id="ARBA00022801"/>
    </source>
</evidence>
<organism evidence="16 17">
    <name type="scientific">Trichuris muris</name>
    <name type="common">Mouse whipworm</name>
    <dbReference type="NCBI Taxonomy" id="70415"/>
    <lineage>
        <taxon>Eukaryota</taxon>
        <taxon>Metazoa</taxon>
        <taxon>Ecdysozoa</taxon>
        <taxon>Nematoda</taxon>
        <taxon>Enoplea</taxon>
        <taxon>Dorylaimia</taxon>
        <taxon>Trichinellida</taxon>
        <taxon>Trichuridae</taxon>
        <taxon>Trichuris</taxon>
    </lineage>
</organism>
<comment type="catalytic activity">
    <reaction evidence="1">
        <text>Thiol-dependent hydrolysis of ester, thioester, amide, peptide and isopeptide bonds formed by the C-terminal Gly of ubiquitin (a 76-residue protein attached to proteins as an intracellular targeting signal).</text>
        <dbReference type="EC" id="3.4.19.12"/>
    </reaction>
</comment>
<evidence type="ECO:0000256" key="9">
    <source>
        <dbReference type="ARBA" id="ARBA00029877"/>
    </source>
</evidence>
<dbReference type="GO" id="GO:0043161">
    <property type="term" value="P:proteasome-mediated ubiquitin-dependent protein catabolic process"/>
    <property type="evidence" value="ECO:0007669"/>
    <property type="project" value="InterPro"/>
</dbReference>
<dbReference type="PROSITE" id="PS50053">
    <property type="entry name" value="UBIQUITIN_2"/>
    <property type="match status" value="1"/>
</dbReference>
<dbReference type="GO" id="GO:0004843">
    <property type="term" value="F:cysteine-type deubiquitinase activity"/>
    <property type="evidence" value="ECO:0007669"/>
    <property type="project" value="UniProtKB-EC"/>
</dbReference>
<evidence type="ECO:0000256" key="8">
    <source>
        <dbReference type="ARBA" id="ARBA00022807"/>
    </source>
</evidence>
<dbReference type="Proteomes" id="UP000046395">
    <property type="component" value="Unassembled WGS sequence"/>
</dbReference>
<keyword evidence="8" id="KW-0788">Thiol protease</keyword>
<dbReference type="InterPro" id="IPR000626">
    <property type="entry name" value="Ubiquitin-like_dom"/>
</dbReference>
<evidence type="ECO:0000256" key="3">
    <source>
        <dbReference type="ARBA" id="ARBA00012759"/>
    </source>
</evidence>
<dbReference type="PROSITE" id="PS50235">
    <property type="entry name" value="USP_3"/>
    <property type="match status" value="1"/>
</dbReference>
<dbReference type="InterPro" id="IPR028889">
    <property type="entry name" value="USP"/>
</dbReference>
<evidence type="ECO:0000259" key="14">
    <source>
        <dbReference type="PROSITE" id="PS50053"/>
    </source>
</evidence>
<reference evidence="17" key="1">
    <citation type="submission" date="2019-12" db="UniProtKB">
        <authorList>
            <consortium name="WormBaseParasite"/>
        </authorList>
    </citation>
    <scope>IDENTIFICATION</scope>
</reference>
<proteinExistence type="inferred from homology"/>
<comment type="similarity">
    <text evidence="2">Belongs to the peptidase C19 family. USP14/UBP6 subfamily.</text>
</comment>
<dbReference type="STRING" id="70415.A0A5S6R5K1"/>
<evidence type="ECO:0000256" key="1">
    <source>
        <dbReference type="ARBA" id="ARBA00000707"/>
    </source>
</evidence>
<accession>A0A5S6R5K1</accession>
<dbReference type="GO" id="GO:0061136">
    <property type="term" value="P:regulation of proteasomal protein catabolic process"/>
    <property type="evidence" value="ECO:0007669"/>
    <property type="project" value="TreeGrafter"/>
</dbReference>
<dbReference type="Gene3D" id="3.90.70.10">
    <property type="entry name" value="Cysteine proteinases"/>
    <property type="match status" value="1"/>
</dbReference>
<dbReference type="PANTHER" id="PTHR43982">
    <property type="entry name" value="UBIQUITIN CARBOXYL-TERMINAL HYDROLASE"/>
    <property type="match status" value="1"/>
</dbReference>
<dbReference type="PROSITE" id="PS00973">
    <property type="entry name" value="USP_2"/>
    <property type="match status" value="1"/>
</dbReference>
<dbReference type="GO" id="GO:0016579">
    <property type="term" value="P:protein deubiquitination"/>
    <property type="evidence" value="ECO:0007669"/>
    <property type="project" value="InterPro"/>
</dbReference>
<evidence type="ECO:0000256" key="6">
    <source>
        <dbReference type="ARBA" id="ARBA00022786"/>
    </source>
</evidence>
<feature type="coiled-coil region" evidence="12">
    <location>
        <begin position="342"/>
        <end position="369"/>
    </location>
</feature>
<evidence type="ECO:0000256" key="13">
    <source>
        <dbReference type="SAM" id="MobiDB-lite"/>
    </source>
</evidence>
<dbReference type="CDD" id="cd16104">
    <property type="entry name" value="Ubl_USP14_like"/>
    <property type="match status" value="1"/>
</dbReference>
<evidence type="ECO:0000256" key="2">
    <source>
        <dbReference type="ARBA" id="ARBA00008739"/>
    </source>
</evidence>
<dbReference type="InterPro" id="IPR044635">
    <property type="entry name" value="UBP14-like"/>
</dbReference>
<evidence type="ECO:0000259" key="15">
    <source>
        <dbReference type="PROSITE" id="PS50235"/>
    </source>
</evidence>
<evidence type="ECO:0000313" key="16">
    <source>
        <dbReference type="Proteomes" id="UP000046395"/>
    </source>
</evidence>
<evidence type="ECO:0000256" key="10">
    <source>
        <dbReference type="ARBA" id="ARBA00029889"/>
    </source>
</evidence>
<keyword evidence="16" id="KW-1185">Reference proteome</keyword>
<evidence type="ECO:0000256" key="5">
    <source>
        <dbReference type="ARBA" id="ARBA00022670"/>
    </source>
</evidence>
<keyword evidence="7" id="KW-0378">Hydrolase</keyword>
<evidence type="ECO:0000256" key="4">
    <source>
        <dbReference type="ARBA" id="ARBA00014611"/>
    </source>
</evidence>
<dbReference type="InterPro" id="IPR018200">
    <property type="entry name" value="USP_CS"/>
</dbReference>
<dbReference type="WBParaSite" id="TMUE_3000014708.1">
    <property type="protein sequence ID" value="TMUE_3000014708.1"/>
    <property type="gene ID" value="WBGene00288515"/>
</dbReference>
<evidence type="ECO:0000256" key="12">
    <source>
        <dbReference type="SAM" id="Coils"/>
    </source>
</evidence>
<dbReference type="InterPro" id="IPR001394">
    <property type="entry name" value="Peptidase_C19_UCH"/>
</dbReference>
<dbReference type="InterPro" id="IPR038765">
    <property type="entry name" value="Papain-like_cys_pep_sf"/>
</dbReference>
<feature type="region of interest" description="Disordered" evidence="13">
    <location>
        <begin position="369"/>
        <end position="394"/>
    </location>
</feature>
<keyword evidence="6" id="KW-0833">Ubl conjugation pathway</keyword>
<dbReference type="PANTHER" id="PTHR43982:SF1">
    <property type="entry name" value="UBIQUITIN CARBOXYL-TERMINAL HYDROLASE 14"/>
    <property type="match status" value="1"/>
</dbReference>
<evidence type="ECO:0000313" key="17">
    <source>
        <dbReference type="WBParaSite" id="TMUE_3000014708.1"/>
    </source>
</evidence>
<dbReference type="EC" id="3.4.19.12" evidence="3"/>
<dbReference type="AlphaFoldDB" id="A0A5S6R5K1"/>
<protein>
    <recommendedName>
        <fullName evidence="4">Ubiquitin carboxyl-terminal hydrolase 14</fullName>
        <ecNumber evidence="3">3.4.19.12</ecNumber>
    </recommendedName>
    <alternativeName>
        <fullName evidence="9">Deubiquitinating enzyme 14</fullName>
    </alternativeName>
    <alternativeName>
        <fullName evidence="10">Ubiquitin thioesterase 14</fullName>
    </alternativeName>
    <alternativeName>
        <fullName evidence="11">Ubiquitin-specific-processing protease 14</fullName>
    </alternativeName>
</protein>
<dbReference type="SMART" id="SM00213">
    <property type="entry name" value="UBQ"/>
    <property type="match status" value="1"/>
</dbReference>